<evidence type="ECO:0000313" key="5">
    <source>
        <dbReference type="Proteomes" id="UP000618240"/>
    </source>
</evidence>
<gene>
    <name evidence="4" type="ORF">JI747_019530</name>
</gene>
<dbReference type="PANTHER" id="PTHR46708:SF2">
    <property type="entry name" value="FIBRONECTIN TYPE-III DOMAIN-CONTAINING PROTEIN"/>
    <property type="match status" value="1"/>
</dbReference>
<feature type="domain" description="Fibronectin type-III" evidence="3">
    <location>
        <begin position="1087"/>
        <end position="1179"/>
    </location>
</feature>
<dbReference type="SUPFAM" id="SSF49265">
    <property type="entry name" value="Fibronectin type III"/>
    <property type="match status" value="5"/>
</dbReference>
<feature type="domain" description="Fibronectin type-III" evidence="3">
    <location>
        <begin position="463"/>
        <end position="560"/>
    </location>
</feature>
<organism evidence="4 5">
    <name type="scientific">Chryseobacterium tagetis</name>
    <dbReference type="NCBI Taxonomy" id="2801334"/>
    <lineage>
        <taxon>Bacteria</taxon>
        <taxon>Pseudomonadati</taxon>
        <taxon>Bacteroidota</taxon>
        <taxon>Flavobacteriia</taxon>
        <taxon>Flavobacteriales</taxon>
        <taxon>Weeksellaceae</taxon>
        <taxon>Chryseobacterium group</taxon>
        <taxon>Chryseobacterium</taxon>
    </lineage>
</organism>
<dbReference type="InterPro" id="IPR026444">
    <property type="entry name" value="Secre_tail"/>
</dbReference>
<name>A0ABS8A5V4_9FLAO</name>
<dbReference type="RefSeq" id="WP_225690540.1">
    <property type="nucleotide sequence ID" value="NZ_JAERSE020000006.1"/>
</dbReference>
<feature type="domain" description="Fibronectin type-III" evidence="3">
    <location>
        <begin position="986"/>
        <end position="1086"/>
    </location>
</feature>
<dbReference type="InterPro" id="IPR003961">
    <property type="entry name" value="FN3_dom"/>
</dbReference>
<dbReference type="NCBIfam" id="TIGR04183">
    <property type="entry name" value="Por_Secre_tail"/>
    <property type="match status" value="1"/>
</dbReference>
<dbReference type="PROSITE" id="PS50853">
    <property type="entry name" value="FN3"/>
    <property type="match status" value="6"/>
</dbReference>
<dbReference type="EMBL" id="JAERSE020000006">
    <property type="protein sequence ID" value="MCA6069364.1"/>
    <property type="molecule type" value="Genomic_DNA"/>
</dbReference>
<dbReference type="PANTHER" id="PTHR46708">
    <property type="entry name" value="TENASCIN"/>
    <property type="match status" value="1"/>
</dbReference>
<evidence type="ECO:0000256" key="1">
    <source>
        <dbReference type="ARBA" id="ARBA00022729"/>
    </source>
</evidence>
<dbReference type="CDD" id="cd00063">
    <property type="entry name" value="FN3"/>
    <property type="match status" value="5"/>
</dbReference>
<comment type="caution">
    <text evidence="4">The sequence shown here is derived from an EMBL/GenBank/DDBJ whole genome shotgun (WGS) entry which is preliminary data.</text>
</comment>
<proteinExistence type="predicted"/>
<dbReference type="InterPro" id="IPR036116">
    <property type="entry name" value="FN3_sf"/>
</dbReference>
<dbReference type="InterPro" id="IPR050991">
    <property type="entry name" value="ECM_Regulatory_Proteins"/>
</dbReference>
<dbReference type="Pfam" id="PF20009">
    <property type="entry name" value="GEVED"/>
    <property type="match status" value="3"/>
</dbReference>
<dbReference type="Pfam" id="PF18962">
    <property type="entry name" value="Por_Secre_tail"/>
    <property type="match status" value="1"/>
</dbReference>
<dbReference type="InterPro" id="IPR045474">
    <property type="entry name" value="GEVED"/>
</dbReference>
<evidence type="ECO:0000256" key="2">
    <source>
        <dbReference type="ARBA" id="ARBA00022737"/>
    </source>
</evidence>
<dbReference type="Pfam" id="PF00041">
    <property type="entry name" value="fn3"/>
    <property type="match status" value="4"/>
</dbReference>
<dbReference type="InterPro" id="IPR013783">
    <property type="entry name" value="Ig-like_fold"/>
</dbReference>
<feature type="domain" description="Fibronectin type-III" evidence="3">
    <location>
        <begin position="1183"/>
        <end position="1272"/>
    </location>
</feature>
<feature type="domain" description="Fibronectin type-III" evidence="3">
    <location>
        <begin position="706"/>
        <end position="801"/>
    </location>
</feature>
<feature type="domain" description="Fibronectin type-III" evidence="3">
    <location>
        <begin position="220"/>
        <end position="317"/>
    </location>
</feature>
<evidence type="ECO:0000259" key="3">
    <source>
        <dbReference type="PROSITE" id="PS50853"/>
    </source>
</evidence>
<evidence type="ECO:0000313" key="4">
    <source>
        <dbReference type="EMBL" id="MCA6069364.1"/>
    </source>
</evidence>
<protein>
    <submittedName>
        <fullName evidence="4">Fibronectin type III domain-containing protein</fullName>
    </submittedName>
</protein>
<dbReference type="SMART" id="SM00060">
    <property type="entry name" value="FN3"/>
    <property type="match status" value="6"/>
</dbReference>
<dbReference type="Gene3D" id="2.60.40.10">
    <property type="entry name" value="Immunoglobulins"/>
    <property type="match status" value="6"/>
</dbReference>
<reference evidence="4 5" key="1">
    <citation type="submission" date="2021-09" db="EMBL/GenBank/DDBJ databases">
        <title>Genome sequencing and assembly of Chryseobacterium sp. RG1.</title>
        <authorList>
            <person name="Chhetri G."/>
        </authorList>
    </citation>
    <scope>NUCLEOTIDE SEQUENCE [LARGE SCALE GENOMIC DNA]</scope>
    <source>
        <strain evidence="4 5">RG1</strain>
    </source>
</reference>
<keyword evidence="5" id="KW-1185">Reference proteome</keyword>
<sequence>MSVFLHYKTKNLLRELVVVFCMLFGLFAKGQTGSIGTGTATSSNLPVYSCYGYNYSQQLYTAAELTTAIGTTNTVITKVRFYVSATAATQSNYNQWTVYLGNTTKTTFASTTDWVPLSQMSQVYSGTLGNMTAGNWVELSLSTPFVWDGTSNLVIAIDENAPGYSCTATWGAYTSGANTGIYQYSDTVNADPASPPTASSRTASIPRLQLVSEAPSGCMFPNQLATGVISSNSGQVTWTAPTPVPANGYDVYYNTTGVAPTSSTVLNATNSVQSTTTSATIPGLAANTTYYVWVRAKCSSTQQSIWVGPVSFYTGYCVPTGGTSSTSNYLTKILTTGGWTNLNYTASSYAAYVNNSTNTISASPGSAISVNLGAGTSTYYYYVWVDWNNDMDFNDAGETILATTSYAATGSTTINVPAAQAYGNYRVRFATSGSGAITSCGTAPYGNYVDYTIAVGAPPTCMPPTALVLNSATTASATISWTASVTNPALGYEIYYNTTGVAPTSSTVLNATNSVQSTTTSATVPGLAANTTYYIWVRAKCSTSDQSPWSGPVSVYTGYCVPTPPTSTTTTYYLNKVTTTGGWTNLNYAATSYSPYVITNSSINSSPGFAVNMNLGISSSTGYFYVWVDWNNDMDFNDPGETILATTSYSATGTATINIPAGQALGNYRVRCATSYSGAITPCSSATYGTYADFTLIVGAPPTCLPPTGMAVNGVTGNSATISWAAVTPAPANGYAFYLSTSPTPPAFGAPATGTSTTNSADLTPYGLQPSTTYYWWVRAVCSSTDNSYWSQGPSFMTTQIPAALPYLQNFEATNDLGLLNGTQTNKWFYGSATGNTGKSIYISNDSGTTNAYTITSTSVVQAYRDIQIPAGTSLATFSFDWKANGESSYDYLRVWLVPASFMPTPGTQTTAATGTPGAPGRIQVGQYNLSGTTWSSYSNPNLNLTNYAGGVMRLVFEWINDGSGGTQPPVAIDNIVLRVCSTATPVVTVTPASITHNSATITWPQDIGGASYKVRYRPVGTGQWLPTTGPIDVAAVTGTTQTFTLNPPTYPLTPATLYEVEVAAVCNTVNVGTYSHNEFTTKCDPTPPNVTFTNITSTSAVVNWSPLVASATYQMQWRKVGDIAWSSTINLPNPPTSTYLLSGLTAYTQYEVQVRSTCINSTTPNPWSSLSRFTTERTCDIAPPGLTILELKPTSAKVQWDPYVGPDATGKYILRYRKVGIPGWTNVQVNNNIYTLTGLTELTKYEMEVANICSGTPGNFTLPYYFTTPTVIYCQMGANNTSGEYISKVTVVPNGKPQMVNASVASTYTDYTAVIPAQIELIQGSTNNQLTIDKVVTGDAGVVAWIDFNRNGEFDINERILVSGPNSAATATTTFSVPSDAFVSNADYMYVVMRVALMKGGIPVNCTNFDSGEVEDYTVRITKKSSSSLLNQTDILIYPNPVSTVLNVKNISKRANYKIYSAAGQLISSGIILNNKVDVHALINGVYMIDIQDGSTSVQKKFIKE</sequence>
<keyword evidence="1" id="KW-0732">Signal</keyword>
<keyword evidence="2" id="KW-0677">Repeat</keyword>
<dbReference type="Proteomes" id="UP000618240">
    <property type="component" value="Unassembled WGS sequence"/>
</dbReference>
<accession>A0ABS8A5V4</accession>